<dbReference type="Gene3D" id="3.40.50.12780">
    <property type="entry name" value="N-terminal domain of ligase-like"/>
    <property type="match status" value="1"/>
</dbReference>
<gene>
    <name evidence="6" type="ORF">SAMN06265360_102204</name>
</gene>
<evidence type="ECO:0000313" key="7">
    <source>
        <dbReference type="Proteomes" id="UP000198348"/>
    </source>
</evidence>
<dbReference type="InterPro" id="IPR025110">
    <property type="entry name" value="AMP-bd_C"/>
</dbReference>
<dbReference type="EMBL" id="FZNW01000002">
    <property type="protein sequence ID" value="SNR33187.1"/>
    <property type="molecule type" value="Genomic_DNA"/>
</dbReference>
<feature type="domain" description="AMP-dependent synthetase/ligase" evidence="4">
    <location>
        <begin position="202"/>
        <end position="555"/>
    </location>
</feature>
<dbReference type="InterPro" id="IPR000873">
    <property type="entry name" value="AMP-dep_synth/lig_dom"/>
</dbReference>
<dbReference type="RefSeq" id="WP_089299888.1">
    <property type="nucleotide sequence ID" value="NZ_FZNW01000002.1"/>
</dbReference>
<dbReference type="CDD" id="cd07812">
    <property type="entry name" value="SRPBCC"/>
    <property type="match status" value="1"/>
</dbReference>
<dbReference type="Pfam" id="PF00501">
    <property type="entry name" value="AMP-binding"/>
    <property type="match status" value="1"/>
</dbReference>
<proteinExistence type="inferred from homology"/>
<name>A0A238VGJ1_9PSEU</name>
<dbReference type="PANTHER" id="PTHR43201">
    <property type="entry name" value="ACYL-COA SYNTHETASE"/>
    <property type="match status" value="1"/>
</dbReference>
<sequence>MSSDYVAFDALVDHAPARLWEILGDPEVYPRFFTGISSCERVPSHDPVHGTTYHVRVDRGSEGVTEFRLQALINRQAEKLVLATIPDTGSWVSVHLSPLGAGRTRLALVFFNPRLPVPGGHEWSKGRIRSWMRAALARVRAYLAGDSGAYVVNRGTSGGYGAGVLRTLMRSGVVGPGRPDRVLAQLRSVGRWGYTLVGGYSAAAAREPGRTALVDGASSCTYGEIDHRTDRLAAGLAGVGVGPRSTVGVLARNHIAMMESVLACGKLGASVVLLNTALAGQQVEDAVDEHGVGTVILDEDFEPLVRYLPDGVQLITTGPGAGGAAGLTVRSLRTTVSRAGRKPPARPGSVVVMTSGTSGTPRGALRPSSKGLGSVAAMLSRIPLRVGERMLISAPIFHAWGMAGMLITTPLRATVVLQERFDAEACLRTIAEQQCTALFAIPIMLRRILDLPAEVRQRYDTSSLRVVASSGSAMSGALVTEFMDTFGDVLYNFYGSTEVSWGTVADPADLRAAPTTAGKPPLGTRLGILDVDGAPVPPGATGRIFVGNEMLFHGYTDGSSREVRDSLMDTGDLGYVDANGRLFVSGRQDEMVISGGENVFPRTVEEALAYLPQVADVAVVGVDDDEFGQRLAAYIVLHDGARLDAGMVRAYVRHRLPRFAVPRDVVFTDELPRNPTGKLLKHRLMETQWLASRF</sequence>
<dbReference type="Gene3D" id="3.30.530.20">
    <property type="match status" value="1"/>
</dbReference>
<evidence type="ECO:0000259" key="4">
    <source>
        <dbReference type="Pfam" id="PF00501"/>
    </source>
</evidence>
<evidence type="ECO:0000256" key="2">
    <source>
        <dbReference type="ARBA" id="ARBA00022598"/>
    </source>
</evidence>
<evidence type="ECO:0000256" key="3">
    <source>
        <dbReference type="SAM" id="MobiDB-lite"/>
    </source>
</evidence>
<dbReference type="Proteomes" id="UP000198348">
    <property type="component" value="Unassembled WGS sequence"/>
</dbReference>
<dbReference type="PROSITE" id="PS00455">
    <property type="entry name" value="AMP_BINDING"/>
    <property type="match status" value="1"/>
</dbReference>
<dbReference type="AlphaFoldDB" id="A0A238VGJ1"/>
<dbReference type="InterPro" id="IPR045851">
    <property type="entry name" value="AMP-bd_C_sf"/>
</dbReference>
<dbReference type="PANTHER" id="PTHR43201:SF5">
    <property type="entry name" value="MEDIUM-CHAIN ACYL-COA LIGASE ACSF2, MITOCHONDRIAL"/>
    <property type="match status" value="1"/>
</dbReference>
<dbReference type="CDD" id="cd04433">
    <property type="entry name" value="AFD_class_I"/>
    <property type="match status" value="1"/>
</dbReference>
<dbReference type="OrthoDB" id="56621at2"/>
<dbReference type="InterPro" id="IPR020845">
    <property type="entry name" value="AMP-binding_CS"/>
</dbReference>
<feature type="domain" description="AMP-binding enzyme C-terminal" evidence="5">
    <location>
        <begin position="604"/>
        <end position="678"/>
    </location>
</feature>
<dbReference type="Pfam" id="PF13193">
    <property type="entry name" value="AMP-binding_C"/>
    <property type="match status" value="1"/>
</dbReference>
<reference evidence="6 7" key="1">
    <citation type="submission" date="2017-06" db="EMBL/GenBank/DDBJ databases">
        <authorList>
            <person name="Kim H.J."/>
            <person name="Triplett B.A."/>
        </authorList>
    </citation>
    <scope>NUCLEOTIDE SEQUENCE [LARGE SCALE GENOMIC DNA]</scope>
    <source>
        <strain evidence="6 7">DSM 45207</strain>
    </source>
</reference>
<dbReference type="SUPFAM" id="SSF56801">
    <property type="entry name" value="Acetyl-CoA synthetase-like"/>
    <property type="match status" value="1"/>
</dbReference>
<dbReference type="GO" id="GO:0006631">
    <property type="term" value="P:fatty acid metabolic process"/>
    <property type="evidence" value="ECO:0007669"/>
    <property type="project" value="TreeGrafter"/>
</dbReference>
<dbReference type="InterPro" id="IPR042099">
    <property type="entry name" value="ANL_N_sf"/>
</dbReference>
<protein>
    <submittedName>
        <fullName evidence="6">Acyl-CoA synthetase (AMP-forming)/AMP-acid ligase II</fullName>
    </submittedName>
</protein>
<organism evidence="6 7">
    <name type="scientific">Haloechinothrix alba</name>
    <dbReference type="NCBI Taxonomy" id="664784"/>
    <lineage>
        <taxon>Bacteria</taxon>
        <taxon>Bacillati</taxon>
        <taxon>Actinomycetota</taxon>
        <taxon>Actinomycetes</taxon>
        <taxon>Pseudonocardiales</taxon>
        <taxon>Pseudonocardiaceae</taxon>
        <taxon>Haloechinothrix</taxon>
    </lineage>
</organism>
<feature type="region of interest" description="Disordered" evidence="3">
    <location>
        <begin position="339"/>
        <end position="367"/>
    </location>
</feature>
<dbReference type="SUPFAM" id="SSF55961">
    <property type="entry name" value="Bet v1-like"/>
    <property type="match status" value="1"/>
</dbReference>
<dbReference type="Gene3D" id="3.30.300.30">
    <property type="match status" value="1"/>
</dbReference>
<dbReference type="GO" id="GO:0031956">
    <property type="term" value="F:medium-chain fatty acid-CoA ligase activity"/>
    <property type="evidence" value="ECO:0007669"/>
    <property type="project" value="TreeGrafter"/>
</dbReference>
<comment type="similarity">
    <text evidence="1">Belongs to the ATP-dependent AMP-binding enzyme family.</text>
</comment>
<keyword evidence="7" id="KW-1185">Reference proteome</keyword>
<evidence type="ECO:0000259" key="5">
    <source>
        <dbReference type="Pfam" id="PF13193"/>
    </source>
</evidence>
<dbReference type="InterPro" id="IPR023393">
    <property type="entry name" value="START-like_dom_sf"/>
</dbReference>
<evidence type="ECO:0000256" key="1">
    <source>
        <dbReference type="ARBA" id="ARBA00006432"/>
    </source>
</evidence>
<keyword evidence="2 6" id="KW-0436">Ligase</keyword>
<accession>A0A238VGJ1</accession>
<evidence type="ECO:0000313" key="6">
    <source>
        <dbReference type="EMBL" id="SNR33187.1"/>
    </source>
</evidence>